<reference evidence="3" key="1">
    <citation type="journal article" date="2015" name="Genome Announc.">
        <title>Draft Genome Sequence of an Anaerobic Ammonium-Oxidizing Bacterium, "Candidatus Brocadia sinica".</title>
        <authorList>
            <person name="Oshiki M."/>
            <person name="Shinyako-Hata K."/>
            <person name="Satoh H."/>
            <person name="Okabe S."/>
        </authorList>
    </citation>
    <scope>NUCLEOTIDE SEQUENCE [LARGE SCALE GENOMIC DNA]</scope>
    <source>
        <strain evidence="3">JPN1</strain>
    </source>
</reference>
<dbReference type="Pfam" id="PF06250">
    <property type="entry name" value="YhcG_C"/>
    <property type="match status" value="1"/>
</dbReference>
<dbReference type="PANTHER" id="PTHR30547">
    <property type="entry name" value="UNCHARACTERIZED PROTEIN YHCG-RELATED"/>
    <property type="match status" value="1"/>
</dbReference>
<protein>
    <submittedName>
        <fullName evidence="2">Cytoplasmic protein</fullName>
    </submittedName>
</protein>
<evidence type="ECO:0000259" key="1">
    <source>
        <dbReference type="Pfam" id="PF06250"/>
    </source>
</evidence>
<dbReference type="RefSeq" id="WP_052563281.1">
    <property type="nucleotide sequence ID" value="NZ_BAFN01000001.1"/>
</dbReference>
<comment type="caution">
    <text evidence="2">The sequence shown here is derived from an EMBL/GenBank/DDBJ whole genome shotgun (WGS) entry which is preliminary data.</text>
</comment>
<accession>A0ABQ0JWR3</accession>
<dbReference type="InterPro" id="IPR009362">
    <property type="entry name" value="YhcG_C"/>
</dbReference>
<name>A0ABQ0JWR3_9BACT</name>
<evidence type="ECO:0000313" key="2">
    <source>
        <dbReference type="EMBL" id="GAN33214.1"/>
    </source>
</evidence>
<gene>
    <name evidence="2" type="ORF">BROSI_A1731</name>
</gene>
<keyword evidence="3" id="KW-1185">Reference proteome</keyword>
<evidence type="ECO:0000313" key="3">
    <source>
        <dbReference type="Proteomes" id="UP000032309"/>
    </source>
</evidence>
<sequence>MLSNWVKMYVNYYKRTQMVEGENEPIGILLCAEKNKAVVKYTLPEGQKQIYISRYIPYLPTEEELKTEILREKELIEMEIKLSKDKK</sequence>
<feature type="domain" description="YhcG PDDEXK nuclease" evidence="1">
    <location>
        <begin position="6"/>
        <end position="68"/>
    </location>
</feature>
<dbReference type="Proteomes" id="UP000032309">
    <property type="component" value="Unassembled WGS sequence"/>
</dbReference>
<dbReference type="PANTHER" id="PTHR30547:SF5">
    <property type="entry name" value="NUCLEASE YHCG-RELATED"/>
    <property type="match status" value="1"/>
</dbReference>
<dbReference type="InterPro" id="IPR053148">
    <property type="entry name" value="PD-DEXK-like_domain"/>
</dbReference>
<organism evidence="2 3">
    <name type="scientific">Candidatus Brocadia sinica JPN1</name>
    <dbReference type="NCBI Taxonomy" id="1197129"/>
    <lineage>
        <taxon>Bacteria</taxon>
        <taxon>Pseudomonadati</taxon>
        <taxon>Planctomycetota</taxon>
        <taxon>Candidatus Brocadiia</taxon>
        <taxon>Candidatus Brocadiales</taxon>
        <taxon>Candidatus Brocadiaceae</taxon>
        <taxon>Candidatus Brocadia</taxon>
    </lineage>
</organism>
<proteinExistence type="predicted"/>
<dbReference type="EMBL" id="BAFN01000001">
    <property type="protein sequence ID" value="GAN33214.1"/>
    <property type="molecule type" value="Genomic_DNA"/>
</dbReference>